<feature type="transmembrane region" description="Helical" evidence="1">
    <location>
        <begin position="682"/>
        <end position="705"/>
    </location>
</feature>
<protein>
    <submittedName>
        <fullName evidence="4">DUF3857 domain-containing protein</fullName>
    </submittedName>
</protein>
<feature type="signal peptide" evidence="2">
    <location>
        <begin position="1"/>
        <end position="19"/>
    </location>
</feature>
<name>A0A5R8MDJ7_9FLAO</name>
<sequence>MRRFKLLFLFVSISYLSTAQRVQKFAIPDWVTPISTDLNNSVIEEGGIAYLLIDYQDNLETKEQYVHYVLKVLNSEGIQDASDITATYDPAFQSISFHMAQIKRADKTIEKLSESKINTFQRETNLERSLYDGSNTAVINLSDVRTGDIVEFSYSIKGFNPINKGNYSSVLYQEFTLPVGKIYHKLITNEKNPLTYNLLNDAESPTIENTAFGKAYIWNIDKPNYVRYDSNTPYWLNTQKRVSVSTFNDWSEVTDLLLPHYEMSPGDIKSPVLWEKEVDSKEEFITKTIRFVQDDVRYLGFESGIGAYKPNTPKKVLENRYGDCKDKSLLLSTLLQNEGVPAYPMLVNTESNKNLDAMAPSHNLFNHCIVYFEFGDREYFVDPTITNQGGDLYHLWTPNYYKGLILRKGSNGLKQIPESIKSRLTIIEDIEIDSIGGKADFSIKTEYSGNKSDYMRSYFKNNTLESIGQEYLTYYSNLYPSISALEPVKFKDDSRPWENILTTNESYTIETPWETDEDSGILYFNSYSLVLENLINYGASAQRTMPYYAGLPYSFSQTTRITMPEVWPVDVDDIKIENELFSFHKTTDQLGRMVTIKYDYELKSEIIPADQLKTFLAEHEKINDNLGLQLTYSSMEGSSKYSWLSILLALLSLVISGLVGVKLYKDYNPEPESNNLENPRSIGGWLVLPTIGLVITPFVLIYQIFSSEYFSAGIWQGFELGGYENAQFLTIYLGFEIVYNVFFLVFTILAIILFFNKRTSAPKFMIFFYGTNLVLTIVESFVMNQTGLPDPTGASDIIKSILSAAIWIPYFLKSKRVKETFVNTYKKENKGIPELVQN</sequence>
<keyword evidence="1" id="KW-0472">Membrane</keyword>
<dbReference type="EMBL" id="VBUK01000001">
    <property type="protein sequence ID" value="TLF46819.1"/>
    <property type="molecule type" value="Genomic_DNA"/>
</dbReference>
<keyword evidence="1" id="KW-0812">Transmembrane</keyword>
<dbReference type="Gene3D" id="3.10.620.30">
    <property type="match status" value="1"/>
</dbReference>
<keyword evidence="1" id="KW-1133">Transmembrane helix</keyword>
<dbReference type="InterPro" id="IPR038765">
    <property type="entry name" value="Papain-like_cys_pep_sf"/>
</dbReference>
<feature type="transmembrane region" description="Helical" evidence="1">
    <location>
        <begin position="641"/>
        <end position="661"/>
    </location>
</feature>
<dbReference type="Pfam" id="PF12969">
    <property type="entry name" value="DUF3857"/>
    <property type="match status" value="1"/>
</dbReference>
<feature type="transmembrane region" description="Helical" evidence="1">
    <location>
        <begin position="737"/>
        <end position="755"/>
    </location>
</feature>
<feature type="chain" id="PRO_5024287905" evidence="2">
    <location>
        <begin position="20"/>
        <end position="838"/>
    </location>
</feature>
<comment type="caution">
    <text evidence="4">The sequence shown here is derived from an EMBL/GenBank/DDBJ whole genome shotgun (WGS) entry which is preliminary data.</text>
</comment>
<gene>
    <name evidence="4" type="ORF">FEK29_03320</name>
</gene>
<feature type="domain" description="DUF3857" evidence="3">
    <location>
        <begin position="61"/>
        <end position="220"/>
    </location>
</feature>
<proteinExistence type="predicted"/>
<feature type="transmembrane region" description="Helical" evidence="1">
    <location>
        <begin position="764"/>
        <end position="782"/>
    </location>
</feature>
<accession>A0A5R8MDJ7</accession>
<evidence type="ECO:0000313" key="5">
    <source>
        <dbReference type="Proteomes" id="UP000308382"/>
    </source>
</evidence>
<dbReference type="Proteomes" id="UP000308382">
    <property type="component" value="Unassembled WGS sequence"/>
</dbReference>
<organism evidence="4 5">
    <name type="scientific">Maribacter aurantiacus</name>
    <dbReference type="NCBI Taxonomy" id="1882343"/>
    <lineage>
        <taxon>Bacteria</taxon>
        <taxon>Pseudomonadati</taxon>
        <taxon>Bacteroidota</taxon>
        <taxon>Flavobacteriia</taxon>
        <taxon>Flavobacteriales</taxon>
        <taxon>Flavobacteriaceae</taxon>
        <taxon>Maribacter</taxon>
    </lineage>
</organism>
<evidence type="ECO:0000313" key="4">
    <source>
        <dbReference type="EMBL" id="TLF46819.1"/>
    </source>
</evidence>
<dbReference type="InterPro" id="IPR019690">
    <property type="entry name" value="DUF2569"/>
</dbReference>
<dbReference type="InterPro" id="IPR024618">
    <property type="entry name" value="DUF3857"/>
</dbReference>
<dbReference type="RefSeq" id="WP_138256963.1">
    <property type="nucleotide sequence ID" value="NZ_VBUK01000001.1"/>
</dbReference>
<keyword evidence="2" id="KW-0732">Signal</keyword>
<evidence type="ECO:0000259" key="3">
    <source>
        <dbReference type="Pfam" id="PF12969"/>
    </source>
</evidence>
<dbReference type="OrthoDB" id="8595007at2"/>
<keyword evidence="5" id="KW-1185">Reference proteome</keyword>
<evidence type="ECO:0000256" key="1">
    <source>
        <dbReference type="SAM" id="Phobius"/>
    </source>
</evidence>
<dbReference type="SUPFAM" id="SSF54001">
    <property type="entry name" value="Cysteine proteinases"/>
    <property type="match status" value="1"/>
</dbReference>
<dbReference type="AlphaFoldDB" id="A0A5R8MDJ7"/>
<dbReference type="Gene3D" id="2.60.40.3140">
    <property type="match status" value="1"/>
</dbReference>
<evidence type="ECO:0000256" key="2">
    <source>
        <dbReference type="SAM" id="SignalP"/>
    </source>
</evidence>
<reference evidence="4 5" key="1">
    <citation type="journal article" date="2017" name="Int. J. Syst. Evol. Microbiol.">
        <title>Maripseudobacter aurantiacus gen. nov., sp. nov., a novel member of the family Flavobacteriaceae isolated from a sedimentation basin.</title>
        <authorList>
            <person name="Chen C."/>
            <person name="Su Y."/>
            <person name="Tao T."/>
            <person name="Fu G."/>
            <person name="Zhang C."/>
            <person name="Sun C."/>
            <person name="Zhang X."/>
            <person name="Wu M."/>
        </authorList>
    </citation>
    <scope>NUCLEOTIDE SEQUENCE [LARGE SCALE GENOMIC DNA]</scope>
    <source>
        <strain evidence="5">CDA4</strain>
    </source>
</reference>
<feature type="transmembrane region" description="Helical" evidence="1">
    <location>
        <begin position="794"/>
        <end position="812"/>
    </location>
</feature>
<dbReference type="Pfam" id="PF10754">
    <property type="entry name" value="DUF2569"/>
    <property type="match status" value="1"/>
</dbReference>